<feature type="transmembrane region" description="Helical" evidence="8">
    <location>
        <begin position="199"/>
        <end position="220"/>
    </location>
</feature>
<dbReference type="PANTHER" id="PTHR30012:SF0">
    <property type="entry name" value="TYPE II SECRETION SYSTEM PROTEIN F-RELATED"/>
    <property type="match status" value="1"/>
</dbReference>
<evidence type="ECO:0000256" key="3">
    <source>
        <dbReference type="ARBA" id="ARBA00022475"/>
    </source>
</evidence>
<feature type="domain" description="Type II secretion system protein GspF" evidence="9">
    <location>
        <begin position="223"/>
        <end position="347"/>
    </location>
</feature>
<dbReference type="EMBL" id="LBVJ01000010">
    <property type="protein sequence ID" value="KKQ84100.1"/>
    <property type="molecule type" value="Genomic_DNA"/>
</dbReference>
<dbReference type="InterPro" id="IPR018076">
    <property type="entry name" value="T2SS_GspF_dom"/>
</dbReference>
<dbReference type="PANTHER" id="PTHR30012">
    <property type="entry name" value="GENERAL SECRETION PATHWAY PROTEIN"/>
    <property type="match status" value="1"/>
</dbReference>
<protein>
    <submittedName>
        <fullName evidence="10">Type II secretion system F domain-containing protein</fullName>
    </submittedName>
</protein>
<dbReference type="Gene3D" id="1.20.81.30">
    <property type="entry name" value="Type II secretion system (T2SS), domain F"/>
    <property type="match status" value="2"/>
</dbReference>
<dbReference type="InterPro" id="IPR042094">
    <property type="entry name" value="T2SS_GspF_sf"/>
</dbReference>
<sequence length="357" mass="40237">MNNTAHNKRISVPFQERILFTKHLSTMYKAGIPLPEIIQTLILQTKLEAFKKALKHVLAEIENGQPLSKALSHYPKIFDQFYVSLIQISEESGTLEDNLDFLAVQMSKDYSLRKKVKAALLYPGIVLSSMLILGTFLGIFILPKLVDFFESFDIELPVTTKILLFIAKTMESHGILIIILTVVFITLFRFVVQIPKIKFYWHTVLIKLPVVGILVSYSQVARFARNLGTLVKSGIPIVKSLEITSQTLSNLKYQKDLYEIAGTLNKGKLIGVSMENKKYWEFPAIVSKMISVGEKSGKLDEVLLYLSEFYDDEIDDLSKNLSTILEPILLVIMGLGVGFVALSIITPIYELTGSIRK</sequence>
<dbReference type="InterPro" id="IPR003004">
    <property type="entry name" value="GspF/PilC"/>
</dbReference>
<gene>
    <name evidence="10" type="ORF">UT06_C0010G0006</name>
</gene>
<dbReference type="FunFam" id="1.20.81.30:FF:000001">
    <property type="entry name" value="Type II secretion system protein F"/>
    <property type="match status" value="1"/>
</dbReference>
<keyword evidence="5 8" id="KW-0812">Transmembrane</keyword>
<organism evidence="10 11">
    <name type="scientific">Candidatus Woesebacteria bacterium GW2011_GWA1_38_8</name>
    <dbReference type="NCBI Taxonomy" id="1618547"/>
    <lineage>
        <taxon>Bacteria</taxon>
        <taxon>Candidatus Woeseibacteriota</taxon>
    </lineage>
</organism>
<reference evidence="10 11" key="1">
    <citation type="journal article" date="2015" name="Nature">
        <title>rRNA introns, odd ribosomes, and small enigmatic genomes across a large radiation of phyla.</title>
        <authorList>
            <person name="Brown C.T."/>
            <person name="Hug L.A."/>
            <person name="Thomas B.C."/>
            <person name="Sharon I."/>
            <person name="Castelle C.J."/>
            <person name="Singh A."/>
            <person name="Wilkins M.J."/>
            <person name="Williams K.H."/>
            <person name="Banfield J.F."/>
        </authorList>
    </citation>
    <scope>NUCLEOTIDE SEQUENCE [LARGE SCALE GENOMIC DNA]</scope>
</reference>
<proteinExistence type="inferred from homology"/>
<evidence type="ECO:0000256" key="7">
    <source>
        <dbReference type="ARBA" id="ARBA00023136"/>
    </source>
</evidence>
<keyword evidence="6 8" id="KW-1133">Transmembrane helix</keyword>
<keyword evidence="3" id="KW-1003">Cell membrane</keyword>
<evidence type="ECO:0000256" key="2">
    <source>
        <dbReference type="ARBA" id="ARBA00005745"/>
    </source>
</evidence>
<evidence type="ECO:0000256" key="8">
    <source>
        <dbReference type="SAM" id="Phobius"/>
    </source>
</evidence>
<dbReference type="AlphaFoldDB" id="A0A0G0L8D1"/>
<accession>A0A0G0L8D1</accession>
<keyword evidence="7 8" id="KW-0472">Membrane</keyword>
<dbReference type="PRINTS" id="PR00812">
    <property type="entry name" value="BCTERIALGSPF"/>
</dbReference>
<feature type="transmembrane region" description="Helical" evidence="8">
    <location>
        <begin position="328"/>
        <end position="349"/>
    </location>
</feature>
<dbReference type="Proteomes" id="UP000034710">
    <property type="component" value="Unassembled WGS sequence"/>
</dbReference>
<dbReference type="GO" id="GO:0015628">
    <property type="term" value="P:protein secretion by the type II secretion system"/>
    <property type="evidence" value="ECO:0007669"/>
    <property type="project" value="TreeGrafter"/>
</dbReference>
<evidence type="ECO:0000256" key="4">
    <source>
        <dbReference type="ARBA" id="ARBA00022519"/>
    </source>
</evidence>
<evidence type="ECO:0000259" key="9">
    <source>
        <dbReference type="Pfam" id="PF00482"/>
    </source>
</evidence>
<evidence type="ECO:0000256" key="6">
    <source>
        <dbReference type="ARBA" id="ARBA00022989"/>
    </source>
</evidence>
<dbReference type="Pfam" id="PF00482">
    <property type="entry name" value="T2SSF"/>
    <property type="match status" value="2"/>
</dbReference>
<evidence type="ECO:0000256" key="1">
    <source>
        <dbReference type="ARBA" id="ARBA00004429"/>
    </source>
</evidence>
<comment type="subcellular location">
    <subcellularLocation>
        <location evidence="1">Cell inner membrane</location>
        <topology evidence="1">Multi-pass membrane protein</topology>
    </subcellularLocation>
</comment>
<dbReference type="PATRIC" id="fig|1618547.3.peg.344"/>
<feature type="transmembrane region" description="Helical" evidence="8">
    <location>
        <begin position="173"/>
        <end position="192"/>
    </location>
</feature>
<dbReference type="GO" id="GO:0005886">
    <property type="term" value="C:plasma membrane"/>
    <property type="evidence" value="ECO:0007669"/>
    <property type="project" value="UniProtKB-SubCell"/>
</dbReference>
<name>A0A0G0L8D1_9BACT</name>
<feature type="transmembrane region" description="Helical" evidence="8">
    <location>
        <begin position="120"/>
        <end position="142"/>
    </location>
</feature>
<feature type="domain" description="Type II secretion system protein GspF" evidence="9">
    <location>
        <begin position="20"/>
        <end position="143"/>
    </location>
</feature>
<evidence type="ECO:0000256" key="5">
    <source>
        <dbReference type="ARBA" id="ARBA00022692"/>
    </source>
</evidence>
<evidence type="ECO:0000313" key="11">
    <source>
        <dbReference type="Proteomes" id="UP000034710"/>
    </source>
</evidence>
<comment type="similarity">
    <text evidence="2">Belongs to the GSP F family.</text>
</comment>
<keyword evidence="4" id="KW-0997">Cell inner membrane</keyword>
<comment type="caution">
    <text evidence="10">The sequence shown here is derived from an EMBL/GenBank/DDBJ whole genome shotgun (WGS) entry which is preliminary data.</text>
</comment>
<evidence type="ECO:0000313" key="10">
    <source>
        <dbReference type="EMBL" id="KKQ84100.1"/>
    </source>
</evidence>